<name>A0A377G5Q7_9GAMM</name>
<dbReference type="GO" id="GO:0008831">
    <property type="term" value="F:dTDP-4-dehydrorhamnose reductase activity"/>
    <property type="evidence" value="ECO:0007669"/>
    <property type="project" value="UniProtKB-EC"/>
</dbReference>
<keyword evidence="2" id="KW-0560">Oxidoreductase</keyword>
<proteinExistence type="predicted"/>
<dbReference type="Gene3D" id="3.40.50.720">
    <property type="entry name" value="NAD(P)-binding Rossmann-like Domain"/>
    <property type="match status" value="1"/>
</dbReference>
<dbReference type="EC" id="1.1.1.133" evidence="2"/>
<protein>
    <submittedName>
        <fullName evidence="2">dTDP-4-dehydrorhamnose reductase</fullName>
        <ecNumber evidence="2">1.1.1.133</ecNumber>
    </submittedName>
</protein>
<dbReference type="RefSeq" id="WP_010652348.1">
    <property type="nucleotide sequence ID" value="NZ_UGGT01000001.1"/>
</dbReference>
<dbReference type="OrthoDB" id="9776313at2"/>
<gene>
    <name evidence="2" type="primary">rmlD_2</name>
    <name evidence="2" type="ORF">NCTC11370_00181</name>
</gene>
<dbReference type="InterPro" id="IPR051783">
    <property type="entry name" value="NAD(P)-dependent_oxidoreduct"/>
</dbReference>
<keyword evidence="3" id="KW-1185">Reference proteome</keyword>
<dbReference type="GO" id="GO:0005737">
    <property type="term" value="C:cytoplasm"/>
    <property type="evidence" value="ECO:0007669"/>
    <property type="project" value="TreeGrafter"/>
</dbReference>
<dbReference type="InterPro" id="IPR001509">
    <property type="entry name" value="Epimerase_deHydtase"/>
</dbReference>
<evidence type="ECO:0000313" key="3">
    <source>
        <dbReference type="Proteomes" id="UP000254554"/>
    </source>
</evidence>
<evidence type="ECO:0000313" key="2">
    <source>
        <dbReference type="EMBL" id="STO20136.1"/>
    </source>
</evidence>
<dbReference type="AlphaFoldDB" id="A0A377G5Q7"/>
<dbReference type="PANTHER" id="PTHR48079:SF6">
    <property type="entry name" value="NAD(P)-BINDING DOMAIN-CONTAINING PROTEIN-RELATED"/>
    <property type="match status" value="1"/>
</dbReference>
<feature type="domain" description="NAD-dependent epimerase/dehydratase" evidence="1">
    <location>
        <begin position="6"/>
        <end position="166"/>
    </location>
</feature>
<dbReference type="GeneID" id="93291234"/>
<reference evidence="2 3" key="1">
    <citation type="submission" date="2018-06" db="EMBL/GenBank/DDBJ databases">
        <authorList>
            <consortium name="Pathogen Informatics"/>
            <person name="Doyle S."/>
        </authorList>
    </citation>
    <scope>NUCLEOTIDE SEQUENCE [LARGE SCALE GENOMIC DNA]</scope>
    <source>
        <strain evidence="2 3">NCTC11370</strain>
    </source>
</reference>
<dbReference type="STRING" id="1094715.GCA_000236165_00182"/>
<dbReference type="Pfam" id="PF01370">
    <property type="entry name" value="Epimerase"/>
    <property type="match status" value="1"/>
</dbReference>
<dbReference type="SUPFAM" id="SSF51735">
    <property type="entry name" value="NAD(P)-binding Rossmann-fold domains"/>
    <property type="match status" value="1"/>
</dbReference>
<dbReference type="Proteomes" id="UP000254554">
    <property type="component" value="Unassembled WGS sequence"/>
</dbReference>
<accession>A0A377G5Q7</accession>
<sequence length="308" mass="35115">MLKIGITGANSFIGTHLLEKLSRQNLTIHALSRTQQISNISYDNVSFYTGNLLDGSTLLNFIKGCDVVVNLAYLWEENYTQNLQSIENLAKICAANDIRRFIHCSTTSVYGNVLTDIVDEKTPCNPQTNYARTKLAIENYLLENYSNIFELAILRPTQVFGPRGKNLVKLADDLSQGSAFQNFLKSCLMAKRPMNLVCVDNVVGALDYLIHLNRFDNLIYIISDDEVEENYFHKVEHYLMDKLKIPDYFMPNLPLPLSVYKNFYRMLGKGTINPRTVYLGKNLADSGYIKPVSFKEGLTKFVNWYNSL</sequence>
<dbReference type="InterPro" id="IPR036291">
    <property type="entry name" value="NAD(P)-bd_dom_sf"/>
</dbReference>
<dbReference type="EMBL" id="UGGT01000001">
    <property type="protein sequence ID" value="STO20136.1"/>
    <property type="molecule type" value="Genomic_DNA"/>
</dbReference>
<dbReference type="PANTHER" id="PTHR48079">
    <property type="entry name" value="PROTEIN YEEZ"/>
    <property type="match status" value="1"/>
</dbReference>
<organism evidence="2 3">
    <name type="scientific">Fluoribacter dumoffii</name>
    <dbReference type="NCBI Taxonomy" id="463"/>
    <lineage>
        <taxon>Bacteria</taxon>
        <taxon>Pseudomonadati</taxon>
        <taxon>Pseudomonadota</taxon>
        <taxon>Gammaproteobacteria</taxon>
        <taxon>Legionellales</taxon>
        <taxon>Legionellaceae</taxon>
        <taxon>Fluoribacter</taxon>
    </lineage>
</organism>
<evidence type="ECO:0000259" key="1">
    <source>
        <dbReference type="Pfam" id="PF01370"/>
    </source>
</evidence>
<dbReference type="GO" id="GO:0004029">
    <property type="term" value="F:aldehyde dehydrogenase (NAD+) activity"/>
    <property type="evidence" value="ECO:0007669"/>
    <property type="project" value="TreeGrafter"/>
</dbReference>